<dbReference type="GO" id="GO:0005789">
    <property type="term" value="C:endoplasmic reticulum membrane"/>
    <property type="evidence" value="ECO:0007669"/>
    <property type="project" value="TreeGrafter"/>
</dbReference>
<dbReference type="InterPro" id="IPR019433">
    <property type="entry name" value="GPI_ManTrfase_II_coact_Pga1"/>
</dbReference>
<reference evidence="3" key="1">
    <citation type="submission" date="2021-07" db="EMBL/GenBank/DDBJ databases">
        <title>Elsinoe batatas strain:CRI-CJ2 Genome sequencing and assembly.</title>
        <authorList>
            <person name="Huang L."/>
        </authorList>
    </citation>
    <scope>NUCLEOTIDE SEQUENCE</scope>
    <source>
        <strain evidence="3">CRI-CJ2</strain>
    </source>
</reference>
<organism evidence="3 4">
    <name type="scientific">Elsinoe batatas</name>
    <dbReference type="NCBI Taxonomy" id="2601811"/>
    <lineage>
        <taxon>Eukaryota</taxon>
        <taxon>Fungi</taxon>
        <taxon>Dikarya</taxon>
        <taxon>Ascomycota</taxon>
        <taxon>Pezizomycotina</taxon>
        <taxon>Dothideomycetes</taxon>
        <taxon>Dothideomycetidae</taxon>
        <taxon>Myriangiales</taxon>
        <taxon>Elsinoaceae</taxon>
        <taxon>Elsinoe</taxon>
    </lineage>
</organism>
<comment type="caution">
    <text evidence="3">The sequence shown here is derived from an EMBL/GenBank/DDBJ whole genome shotgun (WGS) entry which is preliminary data.</text>
</comment>
<dbReference type="GO" id="GO:0031501">
    <property type="term" value="C:mannosyltransferase complex"/>
    <property type="evidence" value="ECO:0007669"/>
    <property type="project" value="TreeGrafter"/>
</dbReference>
<dbReference type="PANTHER" id="PTHR28022">
    <property type="entry name" value="GPI MANNOSYLTRANSFERASE 2 SUBUNIT PGA1"/>
    <property type="match status" value="1"/>
</dbReference>
<dbReference type="EMBL" id="JAESVG020000007">
    <property type="protein sequence ID" value="KAG8626151.1"/>
    <property type="molecule type" value="Genomic_DNA"/>
</dbReference>
<protein>
    <submittedName>
        <fullName evidence="3">Uncharacterized protein</fullName>
    </submittedName>
</protein>
<evidence type="ECO:0000313" key="4">
    <source>
        <dbReference type="Proteomes" id="UP000809789"/>
    </source>
</evidence>
<keyword evidence="4" id="KW-1185">Reference proteome</keyword>
<keyword evidence="2" id="KW-0732">Signal</keyword>
<evidence type="ECO:0000313" key="3">
    <source>
        <dbReference type="EMBL" id="KAG8626151.1"/>
    </source>
</evidence>
<evidence type="ECO:0000256" key="1">
    <source>
        <dbReference type="SAM" id="Phobius"/>
    </source>
</evidence>
<feature type="signal peptide" evidence="2">
    <location>
        <begin position="1"/>
        <end position="24"/>
    </location>
</feature>
<evidence type="ECO:0000256" key="2">
    <source>
        <dbReference type="SAM" id="SignalP"/>
    </source>
</evidence>
<dbReference type="GO" id="GO:0006506">
    <property type="term" value="P:GPI anchor biosynthetic process"/>
    <property type="evidence" value="ECO:0007669"/>
    <property type="project" value="TreeGrafter"/>
</dbReference>
<dbReference type="OrthoDB" id="3360032at2759"/>
<dbReference type="Pfam" id="PF10333">
    <property type="entry name" value="Pga1"/>
    <property type="match status" value="1"/>
</dbReference>
<keyword evidence="1" id="KW-0472">Membrane</keyword>
<name>A0A8K0L1X1_9PEZI</name>
<feature type="chain" id="PRO_5035461672" evidence="2">
    <location>
        <begin position="25"/>
        <end position="236"/>
    </location>
</feature>
<dbReference type="PANTHER" id="PTHR28022:SF1">
    <property type="entry name" value="GPI MANNOSYLTRANSFERASE 2 SUBUNIT PGA1"/>
    <property type="match status" value="1"/>
</dbReference>
<keyword evidence="1" id="KW-1133">Transmembrane helix</keyword>
<dbReference type="GO" id="GO:0000030">
    <property type="term" value="F:mannosyltransferase activity"/>
    <property type="evidence" value="ECO:0007669"/>
    <property type="project" value="TreeGrafter"/>
</dbReference>
<keyword evidence="1" id="KW-0812">Transmembrane</keyword>
<dbReference type="Proteomes" id="UP000809789">
    <property type="component" value="Unassembled WGS sequence"/>
</dbReference>
<feature type="transmembrane region" description="Helical" evidence="1">
    <location>
        <begin position="203"/>
        <end position="221"/>
    </location>
</feature>
<sequence length="236" mass="26515">MFPLPRFLALLLWSFLIHVPFVFANTEKIIFLGPQSIDLPRDGPSIENLGLVSLSPQTTTFRGALPVVFANGTYPRGLQSWYVLHDLTPGARYEVRICWAATQPTTWDMDVFTLKETMETPELIQSLAMSAEERTISSGPQDVDQTKTNIQSPQSLMFLRLSGAADYFTLQKDLMKSPKPVHVDIILDPYTFNVFPKSLIPTTGYIVVVAVVGFFVSKFVWRRLSESADGGKEHKE</sequence>
<proteinExistence type="predicted"/>
<accession>A0A8K0L1X1</accession>
<dbReference type="AlphaFoldDB" id="A0A8K0L1X1"/>
<gene>
    <name evidence="3" type="ORF">KVT40_006552</name>
</gene>